<keyword evidence="2" id="KW-1185">Reference proteome</keyword>
<organism evidence="1 2">
    <name type="scientific">Morella rubra</name>
    <name type="common">Chinese bayberry</name>
    <dbReference type="NCBI Taxonomy" id="262757"/>
    <lineage>
        <taxon>Eukaryota</taxon>
        <taxon>Viridiplantae</taxon>
        <taxon>Streptophyta</taxon>
        <taxon>Embryophyta</taxon>
        <taxon>Tracheophyta</taxon>
        <taxon>Spermatophyta</taxon>
        <taxon>Magnoliopsida</taxon>
        <taxon>eudicotyledons</taxon>
        <taxon>Gunneridae</taxon>
        <taxon>Pentapetalae</taxon>
        <taxon>rosids</taxon>
        <taxon>fabids</taxon>
        <taxon>Fagales</taxon>
        <taxon>Myricaceae</taxon>
        <taxon>Morella</taxon>
    </lineage>
</organism>
<sequence>MESMKGIVIAYVIQIGLCTGTSGVSILPLVLVPQINPWPTAASVTLLDFSARFCLGGVNRNYHRHHYVPIAVTMLVEGPSIDIVDAQP</sequence>
<reference evidence="1 2" key="1">
    <citation type="journal article" date="2019" name="Plant Biotechnol. J.">
        <title>The red bayberry genome and genetic basis of sex determination.</title>
        <authorList>
            <person name="Jia H.M."/>
            <person name="Jia H.J."/>
            <person name="Cai Q.L."/>
            <person name="Wang Y."/>
            <person name="Zhao H.B."/>
            <person name="Yang W.F."/>
            <person name="Wang G.Y."/>
            <person name="Li Y.H."/>
            <person name="Zhan D.L."/>
            <person name="Shen Y.T."/>
            <person name="Niu Q.F."/>
            <person name="Chang L."/>
            <person name="Qiu J."/>
            <person name="Zhao L."/>
            <person name="Xie H.B."/>
            <person name="Fu W.Y."/>
            <person name="Jin J."/>
            <person name="Li X.W."/>
            <person name="Jiao Y."/>
            <person name="Zhou C.C."/>
            <person name="Tu T."/>
            <person name="Chai C.Y."/>
            <person name="Gao J.L."/>
            <person name="Fan L.J."/>
            <person name="van de Weg E."/>
            <person name="Wang J.Y."/>
            <person name="Gao Z.S."/>
        </authorList>
    </citation>
    <scope>NUCLEOTIDE SEQUENCE [LARGE SCALE GENOMIC DNA]</scope>
    <source>
        <tissue evidence="1">Leaves</tissue>
    </source>
</reference>
<comment type="caution">
    <text evidence="1">The sequence shown here is derived from an EMBL/GenBank/DDBJ whole genome shotgun (WGS) entry which is preliminary data.</text>
</comment>
<name>A0A6A1VKT8_9ROSI</name>
<dbReference type="Proteomes" id="UP000516437">
    <property type="component" value="Chromosome 5"/>
</dbReference>
<dbReference type="AlphaFoldDB" id="A0A6A1VKT8"/>
<dbReference type="EMBL" id="RXIC02000023">
    <property type="protein sequence ID" value="KAB1212466.1"/>
    <property type="molecule type" value="Genomic_DNA"/>
</dbReference>
<proteinExistence type="predicted"/>
<gene>
    <name evidence="1" type="ORF">CJ030_MR5G003820</name>
</gene>
<accession>A0A6A1VKT8</accession>
<protein>
    <submittedName>
        <fullName evidence="1">Uncharacterized protein</fullName>
    </submittedName>
</protein>
<evidence type="ECO:0000313" key="1">
    <source>
        <dbReference type="EMBL" id="KAB1212466.1"/>
    </source>
</evidence>
<evidence type="ECO:0000313" key="2">
    <source>
        <dbReference type="Proteomes" id="UP000516437"/>
    </source>
</evidence>